<dbReference type="InterPro" id="IPR015424">
    <property type="entry name" value="PyrdxlP-dep_Trfase"/>
</dbReference>
<dbReference type="GO" id="GO:0016740">
    <property type="term" value="F:transferase activity"/>
    <property type="evidence" value="ECO:0007669"/>
    <property type="project" value="UniProtKB-KW"/>
</dbReference>
<evidence type="ECO:0000313" key="3">
    <source>
        <dbReference type="Proteomes" id="UP001303115"/>
    </source>
</evidence>
<evidence type="ECO:0000313" key="2">
    <source>
        <dbReference type="EMBL" id="KAK4039767.1"/>
    </source>
</evidence>
<dbReference type="InterPro" id="IPR015421">
    <property type="entry name" value="PyrdxlP-dep_Trfase_major"/>
</dbReference>
<dbReference type="Proteomes" id="UP001303115">
    <property type="component" value="Unassembled WGS sequence"/>
</dbReference>
<dbReference type="EMBL" id="MU854392">
    <property type="protein sequence ID" value="KAK4039767.1"/>
    <property type="molecule type" value="Genomic_DNA"/>
</dbReference>
<dbReference type="AlphaFoldDB" id="A0AAN6PFI2"/>
<dbReference type="InterPro" id="IPR015422">
    <property type="entry name" value="PyrdxlP-dep_Trfase_small"/>
</dbReference>
<protein>
    <submittedName>
        <fullName evidence="2">Pyridoxal phosphate-dependent transferase</fullName>
    </submittedName>
</protein>
<dbReference type="PANTHER" id="PTHR43586:SF21">
    <property type="entry name" value="PYRIDOXAL PHOSPHATE (PLP)-DEPENDENT ASPARTATE AMINOTRANSFERASE SUPERFAMILY"/>
    <property type="match status" value="1"/>
</dbReference>
<evidence type="ECO:0000259" key="1">
    <source>
        <dbReference type="Pfam" id="PF00266"/>
    </source>
</evidence>
<accession>A0AAN6PFI2</accession>
<keyword evidence="2" id="KW-0808">Transferase</keyword>
<gene>
    <name evidence="2" type="ORF">C8A01DRAFT_46795</name>
</gene>
<feature type="domain" description="Aminotransferase class V" evidence="1">
    <location>
        <begin position="22"/>
        <end position="401"/>
    </location>
</feature>
<comment type="caution">
    <text evidence="2">The sequence shown here is derived from an EMBL/GenBank/DDBJ whole genome shotgun (WGS) entry which is preliminary data.</text>
</comment>
<organism evidence="2 3">
    <name type="scientific">Parachaetomium inaequale</name>
    <dbReference type="NCBI Taxonomy" id="2588326"/>
    <lineage>
        <taxon>Eukaryota</taxon>
        <taxon>Fungi</taxon>
        <taxon>Dikarya</taxon>
        <taxon>Ascomycota</taxon>
        <taxon>Pezizomycotina</taxon>
        <taxon>Sordariomycetes</taxon>
        <taxon>Sordariomycetidae</taxon>
        <taxon>Sordariales</taxon>
        <taxon>Chaetomiaceae</taxon>
        <taxon>Parachaetomium</taxon>
    </lineage>
</organism>
<proteinExistence type="predicted"/>
<dbReference type="Gene3D" id="3.90.1150.10">
    <property type="entry name" value="Aspartate Aminotransferase, domain 1"/>
    <property type="match status" value="1"/>
</dbReference>
<dbReference type="Gene3D" id="3.40.640.10">
    <property type="entry name" value="Type I PLP-dependent aspartate aminotransferase-like (Major domain)"/>
    <property type="match status" value="1"/>
</dbReference>
<dbReference type="PANTHER" id="PTHR43586">
    <property type="entry name" value="CYSTEINE DESULFURASE"/>
    <property type="match status" value="1"/>
</dbReference>
<keyword evidence="3" id="KW-1185">Reference proteome</keyword>
<dbReference type="InterPro" id="IPR000192">
    <property type="entry name" value="Aminotrans_V_dom"/>
</dbReference>
<reference evidence="3" key="1">
    <citation type="journal article" date="2023" name="Mol. Phylogenet. Evol.">
        <title>Genome-scale phylogeny and comparative genomics of the fungal order Sordariales.</title>
        <authorList>
            <person name="Hensen N."/>
            <person name="Bonometti L."/>
            <person name="Westerberg I."/>
            <person name="Brannstrom I.O."/>
            <person name="Guillou S."/>
            <person name="Cros-Aarteil S."/>
            <person name="Calhoun S."/>
            <person name="Haridas S."/>
            <person name="Kuo A."/>
            <person name="Mondo S."/>
            <person name="Pangilinan J."/>
            <person name="Riley R."/>
            <person name="LaButti K."/>
            <person name="Andreopoulos B."/>
            <person name="Lipzen A."/>
            <person name="Chen C."/>
            <person name="Yan M."/>
            <person name="Daum C."/>
            <person name="Ng V."/>
            <person name="Clum A."/>
            <person name="Steindorff A."/>
            <person name="Ohm R.A."/>
            <person name="Martin F."/>
            <person name="Silar P."/>
            <person name="Natvig D.O."/>
            <person name="Lalanne C."/>
            <person name="Gautier V."/>
            <person name="Ament-Velasquez S.L."/>
            <person name="Kruys A."/>
            <person name="Hutchinson M.I."/>
            <person name="Powell A.J."/>
            <person name="Barry K."/>
            <person name="Miller A.N."/>
            <person name="Grigoriev I.V."/>
            <person name="Debuchy R."/>
            <person name="Gladieux P."/>
            <person name="Hiltunen Thoren M."/>
            <person name="Johannesson H."/>
        </authorList>
    </citation>
    <scope>NUCLEOTIDE SEQUENCE [LARGE SCALE GENOMIC DNA]</scope>
    <source>
        <strain evidence="3">CBS 284.82</strain>
    </source>
</reference>
<name>A0AAN6PFI2_9PEZI</name>
<dbReference type="SUPFAM" id="SSF53383">
    <property type="entry name" value="PLP-dependent transferases"/>
    <property type="match status" value="1"/>
</dbReference>
<dbReference type="Pfam" id="PF00266">
    <property type="entry name" value="Aminotran_5"/>
    <property type="match status" value="1"/>
</dbReference>
<sequence>MAAALDLDEVRGNFPALAGEQVYFDNAGGSQTLGAVAERVRDYLLNTNVQLGASYATGKKATDRYSEGYAAAAKYIGASREEVVLGPSTTQLFRNVSYALRFQEGDEIIVSAIDHESNIAPWVDLAERQKLVLKWWKPNPAAPDARTNPKLLASDLPSLLSSKTRLVTCTHASNILGTIHDIKVIASTVHNHTPNAIVCVDAVAYAPHRKIDVKDLGVDLYSFSWYKVYGPHLSLLYTSPLALSHLTSLAHFFNPQTTLENKLGLAAASYELVHALPAVADYLDGTNPHTNKWAGIVAHEARLQKTLLDWLTSRQDVTVHGEKSADPAARVPTVSFTVRGWGSREVVERVERVTDGLVGFRWGGFYSERLVREVLGLGEDGEGVVRVSMVHYNTVDEVERLIAVLEKVLGERK</sequence>